<dbReference type="InterPro" id="IPR035940">
    <property type="entry name" value="CAP_sf"/>
</dbReference>
<evidence type="ECO:0000313" key="3">
    <source>
        <dbReference type="EMBL" id="KAK9949962.1"/>
    </source>
</evidence>
<sequence>MGFSKQSLSALCSLAIFILVIHVPLASSVQDDSGFLKAHNKARAEAGVPPLQWNETIAEFAQNSAEKRAEDCTSENSKGPYAENILSSNGDTTGKEAVKLWTANKCTAAEPPTAEDGCHYAKVVSKRTTQLGCARVWCKNGNMLLKCDYGP</sequence>
<dbReference type="SMART" id="SM00198">
    <property type="entry name" value="SCP"/>
    <property type="match status" value="1"/>
</dbReference>
<gene>
    <name evidence="3" type="ORF">M0R45_005469</name>
</gene>
<feature type="domain" description="SCP" evidence="2">
    <location>
        <begin position="28"/>
        <end position="150"/>
    </location>
</feature>
<dbReference type="Pfam" id="PF00188">
    <property type="entry name" value="CAP"/>
    <property type="match status" value="1"/>
</dbReference>
<dbReference type="PANTHER" id="PTHR10334">
    <property type="entry name" value="CYSTEINE-RICH SECRETORY PROTEIN-RELATED"/>
    <property type="match status" value="1"/>
</dbReference>
<evidence type="ECO:0000259" key="2">
    <source>
        <dbReference type="SMART" id="SM00198"/>
    </source>
</evidence>
<dbReference type="InterPro" id="IPR014044">
    <property type="entry name" value="CAP_dom"/>
</dbReference>
<name>A0AAW1YMQ4_RUBAR</name>
<keyword evidence="1" id="KW-0732">Signal</keyword>
<evidence type="ECO:0000256" key="1">
    <source>
        <dbReference type="SAM" id="SignalP"/>
    </source>
</evidence>
<dbReference type="Proteomes" id="UP001457282">
    <property type="component" value="Unassembled WGS sequence"/>
</dbReference>
<protein>
    <recommendedName>
        <fullName evidence="2">SCP domain-containing protein</fullName>
    </recommendedName>
</protein>
<accession>A0AAW1YMQ4</accession>
<dbReference type="EMBL" id="JBEDUW010000001">
    <property type="protein sequence ID" value="KAK9949962.1"/>
    <property type="molecule type" value="Genomic_DNA"/>
</dbReference>
<feature type="signal peptide" evidence="1">
    <location>
        <begin position="1"/>
        <end position="28"/>
    </location>
</feature>
<keyword evidence="4" id="KW-1185">Reference proteome</keyword>
<dbReference type="Gene3D" id="3.40.33.10">
    <property type="entry name" value="CAP"/>
    <property type="match status" value="1"/>
</dbReference>
<feature type="chain" id="PRO_5044002311" description="SCP domain-containing protein" evidence="1">
    <location>
        <begin position="29"/>
        <end position="151"/>
    </location>
</feature>
<dbReference type="InterPro" id="IPR001283">
    <property type="entry name" value="CRISP-related"/>
</dbReference>
<dbReference type="SUPFAM" id="SSF55797">
    <property type="entry name" value="PR-1-like"/>
    <property type="match status" value="1"/>
</dbReference>
<proteinExistence type="predicted"/>
<dbReference type="AlphaFoldDB" id="A0AAW1YMQ4"/>
<comment type="caution">
    <text evidence="3">The sequence shown here is derived from an EMBL/GenBank/DDBJ whole genome shotgun (WGS) entry which is preliminary data.</text>
</comment>
<evidence type="ECO:0000313" key="4">
    <source>
        <dbReference type="Proteomes" id="UP001457282"/>
    </source>
</evidence>
<organism evidence="3 4">
    <name type="scientific">Rubus argutus</name>
    <name type="common">Southern blackberry</name>
    <dbReference type="NCBI Taxonomy" id="59490"/>
    <lineage>
        <taxon>Eukaryota</taxon>
        <taxon>Viridiplantae</taxon>
        <taxon>Streptophyta</taxon>
        <taxon>Embryophyta</taxon>
        <taxon>Tracheophyta</taxon>
        <taxon>Spermatophyta</taxon>
        <taxon>Magnoliopsida</taxon>
        <taxon>eudicotyledons</taxon>
        <taxon>Gunneridae</taxon>
        <taxon>Pentapetalae</taxon>
        <taxon>rosids</taxon>
        <taxon>fabids</taxon>
        <taxon>Rosales</taxon>
        <taxon>Rosaceae</taxon>
        <taxon>Rosoideae</taxon>
        <taxon>Rosoideae incertae sedis</taxon>
        <taxon>Rubus</taxon>
    </lineage>
</organism>
<reference evidence="3 4" key="1">
    <citation type="journal article" date="2023" name="G3 (Bethesda)">
        <title>A chromosome-length genome assembly and annotation of blackberry (Rubus argutus, cv. 'Hillquist').</title>
        <authorList>
            <person name="Bruna T."/>
            <person name="Aryal R."/>
            <person name="Dudchenko O."/>
            <person name="Sargent D.J."/>
            <person name="Mead D."/>
            <person name="Buti M."/>
            <person name="Cavallini A."/>
            <person name="Hytonen T."/>
            <person name="Andres J."/>
            <person name="Pham M."/>
            <person name="Weisz D."/>
            <person name="Mascagni F."/>
            <person name="Usai G."/>
            <person name="Natali L."/>
            <person name="Bassil N."/>
            <person name="Fernandez G.E."/>
            <person name="Lomsadze A."/>
            <person name="Armour M."/>
            <person name="Olukolu B."/>
            <person name="Poorten T."/>
            <person name="Britton C."/>
            <person name="Davik J."/>
            <person name="Ashrafi H."/>
            <person name="Aiden E.L."/>
            <person name="Borodovsky M."/>
            <person name="Worthington M."/>
        </authorList>
    </citation>
    <scope>NUCLEOTIDE SEQUENCE [LARGE SCALE GENOMIC DNA]</scope>
    <source>
        <strain evidence="3">PI 553951</strain>
    </source>
</reference>